<feature type="transmembrane region" description="Helical" evidence="6">
    <location>
        <begin position="84"/>
        <end position="108"/>
    </location>
</feature>
<feature type="transmembrane region" description="Helical" evidence="6">
    <location>
        <begin position="152"/>
        <end position="171"/>
    </location>
</feature>
<keyword evidence="3 6" id="KW-0812">Transmembrane</keyword>
<feature type="transmembrane region" description="Helical" evidence="6">
    <location>
        <begin position="191"/>
        <end position="210"/>
    </location>
</feature>
<comment type="caution">
    <text evidence="7">The sequence shown here is derived from an EMBL/GenBank/DDBJ whole genome shotgun (WGS) entry which is preliminary data.</text>
</comment>
<feature type="transmembrane region" description="Helical" evidence="6">
    <location>
        <begin position="375"/>
        <end position="393"/>
    </location>
</feature>
<dbReference type="PANTHER" id="PTHR30250:SF11">
    <property type="entry name" value="O-ANTIGEN TRANSPORTER-RELATED"/>
    <property type="match status" value="1"/>
</dbReference>
<feature type="transmembrane region" description="Helical" evidence="6">
    <location>
        <begin position="231"/>
        <end position="248"/>
    </location>
</feature>
<protein>
    <submittedName>
        <fullName evidence="7">Polysaccharide biosynthesis protein</fullName>
    </submittedName>
</protein>
<gene>
    <name evidence="7" type="ORF">HMPREF1218_0493</name>
</gene>
<keyword evidence="4 6" id="KW-1133">Transmembrane helix</keyword>
<comment type="subcellular location">
    <subcellularLocation>
        <location evidence="1">Cell membrane</location>
        <topology evidence="1">Multi-pass membrane protein</topology>
    </subcellularLocation>
</comment>
<evidence type="ECO:0000313" key="8">
    <source>
        <dbReference type="Proteomes" id="UP000016600"/>
    </source>
</evidence>
<feature type="transmembrane region" description="Helical" evidence="6">
    <location>
        <begin position="460"/>
        <end position="477"/>
    </location>
</feature>
<feature type="transmembrane region" description="Helical" evidence="6">
    <location>
        <begin position="399"/>
        <end position="421"/>
    </location>
</feature>
<dbReference type="RefSeq" id="WP_021584228.1">
    <property type="nucleotide sequence ID" value="NZ_AWET01000036.1"/>
</dbReference>
<dbReference type="Pfam" id="PF01943">
    <property type="entry name" value="Polysacc_synt"/>
    <property type="match status" value="1"/>
</dbReference>
<dbReference type="EMBL" id="AWET01000036">
    <property type="protein sequence ID" value="ERK00670.1"/>
    <property type="molecule type" value="Genomic_DNA"/>
</dbReference>
<dbReference type="InterPro" id="IPR050833">
    <property type="entry name" value="Poly_Biosynth_Transport"/>
</dbReference>
<evidence type="ECO:0000256" key="5">
    <source>
        <dbReference type="ARBA" id="ARBA00023136"/>
    </source>
</evidence>
<dbReference type="PANTHER" id="PTHR30250">
    <property type="entry name" value="PST FAMILY PREDICTED COLANIC ACID TRANSPORTER"/>
    <property type="match status" value="1"/>
</dbReference>
<evidence type="ECO:0000256" key="6">
    <source>
        <dbReference type="SAM" id="Phobius"/>
    </source>
</evidence>
<proteinExistence type="predicted"/>
<evidence type="ECO:0000313" key="7">
    <source>
        <dbReference type="EMBL" id="ERK00670.1"/>
    </source>
</evidence>
<evidence type="ECO:0000256" key="4">
    <source>
        <dbReference type="ARBA" id="ARBA00022989"/>
    </source>
</evidence>
<feature type="transmembrane region" description="Helical" evidence="6">
    <location>
        <begin position="268"/>
        <end position="290"/>
    </location>
</feature>
<keyword evidence="2" id="KW-1003">Cell membrane</keyword>
<dbReference type="InterPro" id="IPR002797">
    <property type="entry name" value="Polysacc_synth"/>
</dbReference>
<dbReference type="PATRIC" id="fig|1081904.3.peg.1529"/>
<organism evidence="7 8">
    <name type="scientific">Hoylesella pleuritidis F0068</name>
    <dbReference type="NCBI Taxonomy" id="1081904"/>
    <lineage>
        <taxon>Bacteria</taxon>
        <taxon>Pseudomonadati</taxon>
        <taxon>Bacteroidota</taxon>
        <taxon>Bacteroidia</taxon>
        <taxon>Bacteroidales</taxon>
        <taxon>Prevotellaceae</taxon>
        <taxon>Hoylesella</taxon>
    </lineage>
</organism>
<feature type="transmembrane region" description="Helical" evidence="6">
    <location>
        <begin position="12"/>
        <end position="29"/>
    </location>
</feature>
<evidence type="ECO:0000256" key="1">
    <source>
        <dbReference type="ARBA" id="ARBA00004651"/>
    </source>
</evidence>
<dbReference type="AlphaFoldDB" id="U2MG81"/>
<sequence>MDGLKNLAKDTAIYGLSSIIGRFINYLLVPIQTAKFAASGGEYGIVTNIYAYTALLLVLLTYGMETTFFRYVNKSEENPNRVYATTLMTVGFTSLLFIIVVLAFLNPISSLMGYADHRSYVAVMFICVALDAFQCIPFAYLRYKKRPIKFAALKLVNISMNIFLNVLYLIVLPALQLNPFGIYDSHFTLDVGYVFYINLFCTAFVFVFLAKELQGFRYSFDKALLKRMISYSWPILVLGIAGILNQTADKILFPYIYRGADAHTQLGIYGAASKVAMIMAMITQAFRYAYEPFVFGKAKDRDNRATYAQAMKYFIIFTLLAFLVVIGYLNVLRHIIGHDYWSGLRVVPIVMAAEIMMGIYFNLSFWYKLIDKTIWGAYFSGVGCAVLIVINVVFVPRFGYIACAWAGFIGYATAMTLSYIVGQKKYPIAYPVREITTYVLLTAVIFYAMTWTNSLCTTPIALFLNTVLILLFLAYIVKHDFPLSSLPVVGRYFEGKRKSERK</sequence>
<evidence type="ECO:0000256" key="3">
    <source>
        <dbReference type="ARBA" id="ARBA00022692"/>
    </source>
</evidence>
<dbReference type="GO" id="GO:0005886">
    <property type="term" value="C:plasma membrane"/>
    <property type="evidence" value="ECO:0007669"/>
    <property type="project" value="UniProtKB-SubCell"/>
</dbReference>
<feature type="transmembrane region" description="Helical" evidence="6">
    <location>
        <begin position="49"/>
        <end position="72"/>
    </location>
</feature>
<evidence type="ECO:0000256" key="2">
    <source>
        <dbReference type="ARBA" id="ARBA00022475"/>
    </source>
</evidence>
<feature type="transmembrane region" description="Helical" evidence="6">
    <location>
        <begin position="343"/>
        <end position="363"/>
    </location>
</feature>
<accession>U2MG81</accession>
<keyword evidence="5 6" id="KW-0472">Membrane</keyword>
<name>U2MG81_9BACT</name>
<reference evidence="7 8" key="1">
    <citation type="submission" date="2013-08" db="EMBL/GenBank/DDBJ databases">
        <authorList>
            <person name="Durkin A.S."/>
            <person name="Haft D.R."/>
            <person name="McCorrison J."/>
            <person name="Torralba M."/>
            <person name="Gillis M."/>
            <person name="Haft D.H."/>
            <person name="Methe B."/>
            <person name="Sutton G."/>
            <person name="Nelson K.E."/>
        </authorList>
    </citation>
    <scope>NUCLEOTIDE SEQUENCE [LARGE SCALE GENOMIC DNA]</scope>
    <source>
        <strain evidence="7 8">F0068</strain>
    </source>
</reference>
<keyword evidence="8" id="KW-1185">Reference proteome</keyword>
<feature type="transmembrane region" description="Helical" evidence="6">
    <location>
        <begin position="428"/>
        <end position="448"/>
    </location>
</feature>
<dbReference type="Proteomes" id="UP000016600">
    <property type="component" value="Unassembled WGS sequence"/>
</dbReference>
<feature type="transmembrane region" description="Helical" evidence="6">
    <location>
        <begin position="311"/>
        <end position="331"/>
    </location>
</feature>
<feature type="transmembrane region" description="Helical" evidence="6">
    <location>
        <begin position="120"/>
        <end position="140"/>
    </location>
</feature>